<evidence type="ECO:0000313" key="2">
    <source>
        <dbReference type="Proteomes" id="UP001202328"/>
    </source>
</evidence>
<comment type="caution">
    <text evidence="1">The sequence shown here is derived from an EMBL/GenBank/DDBJ whole genome shotgun (WGS) entry which is preliminary data.</text>
</comment>
<gene>
    <name evidence="1" type="ORF">MKW98_017766</name>
</gene>
<dbReference type="AlphaFoldDB" id="A0AAD4TEM2"/>
<feature type="non-terminal residue" evidence="1">
    <location>
        <position position="1"/>
    </location>
</feature>
<reference evidence="1" key="1">
    <citation type="submission" date="2022-04" db="EMBL/GenBank/DDBJ databases">
        <title>A functionally conserved STORR gene fusion in Papaver species that diverged 16.8 million years ago.</title>
        <authorList>
            <person name="Catania T."/>
        </authorList>
    </citation>
    <scope>NUCLEOTIDE SEQUENCE</scope>
    <source>
        <strain evidence="1">S-188037</strain>
    </source>
</reference>
<name>A0AAD4TEM2_9MAGN</name>
<accession>A0AAD4TEM2</accession>
<protein>
    <submittedName>
        <fullName evidence="1">Uncharacterized protein</fullName>
    </submittedName>
</protein>
<dbReference type="EMBL" id="JAJJMB010002020">
    <property type="protein sequence ID" value="KAI3953942.1"/>
    <property type="molecule type" value="Genomic_DNA"/>
</dbReference>
<evidence type="ECO:0000313" key="1">
    <source>
        <dbReference type="EMBL" id="KAI3953942.1"/>
    </source>
</evidence>
<sequence>LTKEEKNNLLIHLLPIQEKEIREYLSVESTVSRRPFRALLDVGILIGGCFEEKELIGDIHRKTNLLHSQQHPMISQITAYSKGSTNKPLTRDVMLEAIDKRGGTLLELSLQHIG</sequence>
<dbReference type="Proteomes" id="UP001202328">
    <property type="component" value="Unassembled WGS sequence"/>
</dbReference>
<organism evidence="1 2">
    <name type="scientific">Papaver atlanticum</name>
    <dbReference type="NCBI Taxonomy" id="357466"/>
    <lineage>
        <taxon>Eukaryota</taxon>
        <taxon>Viridiplantae</taxon>
        <taxon>Streptophyta</taxon>
        <taxon>Embryophyta</taxon>
        <taxon>Tracheophyta</taxon>
        <taxon>Spermatophyta</taxon>
        <taxon>Magnoliopsida</taxon>
        <taxon>Ranunculales</taxon>
        <taxon>Papaveraceae</taxon>
        <taxon>Papaveroideae</taxon>
        <taxon>Papaver</taxon>
    </lineage>
</organism>
<proteinExistence type="predicted"/>
<keyword evidence="2" id="KW-1185">Reference proteome</keyword>